<evidence type="ECO:0000256" key="1">
    <source>
        <dbReference type="SAM" id="Phobius"/>
    </source>
</evidence>
<keyword evidence="1" id="KW-1133">Transmembrane helix</keyword>
<keyword evidence="1" id="KW-0472">Membrane</keyword>
<evidence type="ECO:0000313" key="2">
    <source>
        <dbReference type="EMBL" id="ROV94341.1"/>
    </source>
</evidence>
<keyword evidence="1" id="KW-0812">Transmembrane</keyword>
<evidence type="ECO:0008006" key="4">
    <source>
        <dbReference type="Google" id="ProtNLM"/>
    </source>
</evidence>
<feature type="transmembrane region" description="Helical" evidence="1">
    <location>
        <begin position="612"/>
        <end position="633"/>
    </location>
</feature>
<name>A0A423VTK2_9PEZI</name>
<sequence length="652" mass="72257">MHDFGSQRDDVPFLPLLLGLAAWPLCRIAADRFVRWYSPDFYSHLKGDYEKRYLFFFGVLIGLLAKPPSLVACSLAAWNTAPEDDIAGFRQPMNSYQQFCWGSRTVIYISELPHYLHIPEMVIHHFLTLLPMAIILKYNGPRRGYDMGLAALFSEATNNLRSLLKQTHYARKHPRLDWCLQFYGTMSLFLTRVPAIVMAMAMIPANGLQGGPARVTIIAYIFYLVYVHRLTYKRLRNTDILQVDDSGVFRVRMGNHSNITSTSLLTGFAILGTQMSVIAVYTWTKMDPIPATAAELINLIWNSLFAVAIGLTGSRMIAPCLQRVLQWQRVSSVYLQSGLVFGIIFLCTSPTIDSNVDKEVLVACLLLSSSLTKATSQYASHLACIESGSQATAKQDEKEPAQTRAEKGVASRASLFCSAFNLCQYSIFVLAVVAGYSSPADAAFRTVLVQLVVRAAVDSTLERSGNCITTLSTLAMLKTLWGLGGIVTASAERSDPMGNYTIIGNTLSTTQPFGILDWKVALRLALNDLLILQGLYFLVSATTSYFSAARYSFKLPMPKLMTLALASLASWLCYIGYLAWQGVENPEITNGEFTAAQIVARQPPICSLLLSWQFWVCISASVSITTAAAHLWLPKTVSQAKEIKSDSFWDQE</sequence>
<feature type="transmembrane region" description="Helical" evidence="1">
    <location>
        <begin position="529"/>
        <end position="548"/>
    </location>
</feature>
<feature type="transmembrane region" description="Helical" evidence="1">
    <location>
        <begin position="211"/>
        <end position="227"/>
    </location>
</feature>
<feature type="transmembrane region" description="Helical" evidence="1">
    <location>
        <begin position="560"/>
        <end position="580"/>
    </location>
</feature>
<feature type="transmembrane region" description="Helical" evidence="1">
    <location>
        <begin position="262"/>
        <end position="283"/>
    </location>
</feature>
<feature type="transmembrane region" description="Helical" evidence="1">
    <location>
        <begin position="333"/>
        <end position="352"/>
    </location>
</feature>
<feature type="transmembrane region" description="Helical" evidence="1">
    <location>
        <begin position="289"/>
        <end position="312"/>
    </location>
</feature>
<proteinExistence type="predicted"/>
<feature type="transmembrane region" description="Helical" evidence="1">
    <location>
        <begin position="53"/>
        <end position="78"/>
    </location>
</feature>
<comment type="caution">
    <text evidence="2">The sequence shown here is derived from an EMBL/GenBank/DDBJ whole genome shotgun (WGS) entry which is preliminary data.</text>
</comment>
<evidence type="ECO:0000313" key="3">
    <source>
        <dbReference type="Proteomes" id="UP000283895"/>
    </source>
</evidence>
<reference evidence="2 3" key="1">
    <citation type="submission" date="2015-09" db="EMBL/GenBank/DDBJ databases">
        <title>Host preference determinants of Valsa canker pathogens revealed by comparative genomics.</title>
        <authorList>
            <person name="Yin Z."/>
            <person name="Huang L."/>
        </authorList>
    </citation>
    <scope>NUCLEOTIDE SEQUENCE [LARGE SCALE GENOMIC DNA]</scope>
    <source>
        <strain evidence="2 3">03-1</strain>
    </source>
</reference>
<feature type="transmembrane region" description="Helical" evidence="1">
    <location>
        <begin position="121"/>
        <end position="138"/>
    </location>
</feature>
<feature type="transmembrane region" description="Helical" evidence="1">
    <location>
        <begin position="180"/>
        <end position="205"/>
    </location>
</feature>
<dbReference type="EMBL" id="LKEA01000041">
    <property type="protein sequence ID" value="ROV94341.1"/>
    <property type="molecule type" value="Genomic_DNA"/>
</dbReference>
<organism evidence="2 3">
    <name type="scientific">Cytospora schulzeri</name>
    <dbReference type="NCBI Taxonomy" id="448051"/>
    <lineage>
        <taxon>Eukaryota</taxon>
        <taxon>Fungi</taxon>
        <taxon>Dikarya</taxon>
        <taxon>Ascomycota</taxon>
        <taxon>Pezizomycotina</taxon>
        <taxon>Sordariomycetes</taxon>
        <taxon>Sordariomycetidae</taxon>
        <taxon>Diaporthales</taxon>
        <taxon>Cytosporaceae</taxon>
        <taxon>Cytospora</taxon>
    </lineage>
</organism>
<dbReference type="AlphaFoldDB" id="A0A423VTK2"/>
<accession>A0A423VTK2</accession>
<dbReference type="OrthoDB" id="5222119at2759"/>
<protein>
    <recommendedName>
        <fullName evidence="4">TLC domain-containing protein</fullName>
    </recommendedName>
</protein>
<keyword evidence="3" id="KW-1185">Reference proteome</keyword>
<gene>
    <name evidence="2" type="ORF">VMCG_08651</name>
</gene>
<dbReference type="Proteomes" id="UP000283895">
    <property type="component" value="Unassembled WGS sequence"/>
</dbReference>
<dbReference type="STRING" id="356882.A0A423VTK2"/>